<evidence type="ECO:0000256" key="1">
    <source>
        <dbReference type="ARBA" id="ARBA00005336"/>
    </source>
</evidence>
<dbReference type="InterPro" id="IPR001764">
    <property type="entry name" value="Glyco_hydro_3_N"/>
</dbReference>
<dbReference type="RefSeq" id="WP_111287478.1">
    <property type="nucleotide sequence ID" value="NZ_QLIN01000014.1"/>
</dbReference>
<dbReference type="GO" id="GO:0009254">
    <property type="term" value="P:peptidoglycan turnover"/>
    <property type="evidence" value="ECO:0007669"/>
    <property type="project" value="TreeGrafter"/>
</dbReference>
<protein>
    <submittedName>
        <fullName evidence="5">Glycoside hydrolase family 3 protein</fullName>
    </submittedName>
</protein>
<dbReference type="EMBL" id="QLIN01000014">
    <property type="protein sequence ID" value="RAI64737.1"/>
    <property type="molecule type" value="Genomic_DNA"/>
</dbReference>
<dbReference type="GO" id="GO:0005975">
    <property type="term" value="P:carbohydrate metabolic process"/>
    <property type="evidence" value="ECO:0007669"/>
    <property type="project" value="InterPro"/>
</dbReference>
<dbReference type="PANTHER" id="PTHR30480">
    <property type="entry name" value="BETA-HEXOSAMINIDASE-RELATED"/>
    <property type="match status" value="1"/>
</dbReference>
<dbReference type="Proteomes" id="UP000249493">
    <property type="component" value="Unassembled WGS sequence"/>
</dbReference>
<dbReference type="PANTHER" id="PTHR30480:SF16">
    <property type="entry name" value="GLYCOSIDE HYDROLASE FAMILY 3 DOMAIN PROTEIN"/>
    <property type="match status" value="1"/>
</dbReference>
<dbReference type="InterPro" id="IPR036962">
    <property type="entry name" value="Glyco_hydro_3_N_sf"/>
</dbReference>
<evidence type="ECO:0000313" key="5">
    <source>
        <dbReference type="EMBL" id="RAI64737.1"/>
    </source>
</evidence>
<dbReference type="Gene3D" id="3.20.20.300">
    <property type="entry name" value="Glycoside hydrolase, family 3, N-terminal domain"/>
    <property type="match status" value="1"/>
</dbReference>
<reference evidence="5 6" key="1">
    <citation type="submission" date="2018-06" db="EMBL/GenBank/DDBJ databases">
        <authorList>
            <person name="Zhirakovskaya E."/>
        </authorList>
    </citation>
    <scope>NUCLEOTIDE SEQUENCE [LARGE SCALE GENOMIC DNA]</scope>
    <source>
        <strain evidence="5 6">LY3</strain>
    </source>
</reference>
<name>A0A327MPB9_PSEFL</name>
<keyword evidence="3" id="KW-0326">Glycosidase</keyword>
<evidence type="ECO:0000256" key="2">
    <source>
        <dbReference type="ARBA" id="ARBA00022801"/>
    </source>
</evidence>
<dbReference type="InterPro" id="IPR017853">
    <property type="entry name" value="GH"/>
</dbReference>
<dbReference type="SUPFAM" id="SSF51445">
    <property type="entry name" value="(Trans)glycosidases"/>
    <property type="match status" value="1"/>
</dbReference>
<accession>A0A327MPB9</accession>
<comment type="caution">
    <text evidence="5">The sequence shown here is derived from an EMBL/GenBank/DDBJ whole genome shotgun (WGS) entry which is preliminary data.</text>
</comment>
<evidence type="ECO:0000259" key="4">
    <source>
        <dbReference type="Pfam" id="PF00933"/>
    </source>
</evidence>
<dbReference type="AlphaFoldDB" id="A0A327MPB9"/>
<organism evidence="5 6">
    <name type="scientific">Pseudomonas fluorescens</name>
    <dbReference type="NCBI Taxonomy" id="294"/>
    <lineage>
        <taxon>Bacteria</taxon>
        <taxon>Pseudomonadati</taxon>
        <taxon>Pseudomonadota</taxon>
        <taxon>Gammaproteobacteria</taxon>
        <taxon>Pseudomonadales</taxon>
        <taxon>Pseudomonadaceae</taxon>
        <taxon>Pseudomonas</taxon>
    </lineage>
</organism>
<evidence type="ECO:0000313" key="6">
    <source>
        <dbReference type="Proteomes" id="UP000249493"/>
    </source>
</evidence>
<proteinExistence type="inferred from homology"/>
<dbReference type="GO" id="GO:0004553">
    <property type="term" value="F:hydrolase activity, hydrolyzing O-glycosyl compounds"/>
    <property type="evidence" value="ECO:0007669"/>
    <property type="project" value="InterPro"/>
</dbReference>
<feature type="domain" description="Glycoside hydrolase family 3 N-terminal" evidence="4">
    <location>
        <begin position="61"/>
        <end position="329"/>
    </location>
</feature>
<keyword evidence="2 5" id="KW-0378">Hydrolase</keyword>
<dbReference type="Pfam" id="PF00933">
    <property type="entry name" value="Glyco_hydro_3"/>
    <property type="match status" value="1"/>
</dbReference>
<dbReference type="InterPro" id="IPR050226">
    <property type="entry name" value="NagZ_Beta-hexosaminidase"/>
</dbReference>
<comment type="similarity">
    <text evidence="1">Belongs to the glycosyl hydrolase 3 family.</text>
</comment>
<evidence type="ECO:0000256" key="3">
    <source>
        <dbReference type="ARBA" id="ARBA00023295"/>
    </source>
</evidence>
<gene>
    <name evidence="5" type="ORF">DOZ80_25025</name>
</gene>
<sequence length="344" mass="36807">MSSELHRAAYSVLLPAFGDLILDDTVRRYLSRGGVSILLGETRDEYVGRGMSPERKASEFRTDFINIAREAASLAGAPVLIAVDQELGGIERLHQLVPAVASREQLQGLGSQDIEQRCFEMARVARSLGVNLFLAPIVDVVTGANPWLHKRHLGADPVEVSRVSCAFIRGVQRAHVIATAKHFPGHYVTEADPAIAEAVVPGPLELLDDNLEVFKEVIATGVQAVMPGPAVFPVIDPDHSASTSSKVIGVLRDTLEFKGLIISDDLDAVSILRGNSITDTAVASLAAGAHLLLVSSESGLDAIVESIVTAVHEGVLDRQTLLDAAFKVRQLAASNNDQYNSSRN</sequence>